<evidence type="ECO:0000313" key="2">
    <source>
        <dbReference type="Proteomes" id="UP000694555"/>
    </source>
</evidence>
<sequence>MEEARSVNALSKTLATLKVAAEFLAVTGGHPECLLPEYVQQELRMDAAAKQFQDLPVVPNTRLKHILALWQVLAARRSMLLVQMNQDPFCLVPKEFQGQLEANEVKALASSLSNTNLDLFLIELHEMITVALSGYQPEHELKDAFMFFLEVRDFPATTVVTLTDALDPDIPVGKILSVWRTAAKTSQINVPAYGQERPAQGSR</sequence>
<dbReference type="InterPro" id="IPR031248">
    <property type="entry name" value="RNF213"/>
</dbReference>
<dbReference type="GO" id="GO:0016887">
    <property type="term" value="F:ATP hydrolysis activity"/>
    <property type="evidence" value="ECO:0007669"/>
    <property type="project" value="InterPro"/>
</dbReference>
<dbReference type="GO" id="GO:0004842">
    <property type="term" value="F:ubiquitin-protein transferase activity"/>
    <property type="evidence" value="ECO:0007669"/>
    <property type="project" value="InterPro"/>
</dbReference>
<dbReference type="AlphaFoldDB" id="A0A8C0AQA9"/>
<reference evidence="1" key="1">
    <citation type="submission" date="2025-08" db="UniProtKB">
        <authorList>
            <consortium name="Ensembl"/>
        </authorList>
    </citation>
    <scope>IDENTIFICATION</scope>
</reference>
<name>A0A8C0AQA9_9AVES</name>
<dbReference type="PANTHER" id="PTHR22605">
    <property type="entry name" value="RZ-TYPE DOMAIN-CONTAINING PROTEIN"/>
    <property type="match status" value="1"/>
</dbReference>
<dbReference type="PANTHER" id="PTHR22605:SF16">
    <property type="entry name" value="E3 UBIQUITIN-PROTEIN LIGASE RNF213"/>
    <property type="match status" value="1"/>
</dbReference>
<proteinExistence type="predicted"/>
<reference evidence="1" key="2">
    <citation type="submission" date="2025-09" db="UniProtKB">
        <authorList>
            <consortium name="Ensembl"/>
        </authorList>
    </citation>
    <scope>IDENTIFICATION</scope>
</reference>
<organism evidence="1 2">
    <name type="scientific">Buteo japonicus</name>
    <dbReference type="NCBI Taxonomy" id="224669"/>
    <lineage>
        <taxon>Eukaryota</taxon>
        <taxon>Metazoa</taxon>
        <taxon>Chordata</taxon>
        <taxon>Craniata</taxon>
        <taxon>Vertebrata</taxon>
        <taxon>Euteleostomi</taxon>
        <taxon>Archelosauria</taxon>
        <taxon>Archosauria</taxon>
        <taxon>Dinosauria</taxon>
        <taxon>Saurischia</taxon>
        <taxon>Theropoda</taxon>
        <taxon>Coelurosauria</taxon>
        <taxon>Aves</taxon>
        <taxon>Neognathae</taxon>
        <taxon>Neoaves</taxon>
        <taxon>Telluraves</taxon>
        <taxon>Accipitrimorphae</taxon>
        <taxon>Accipitriformes</taxon>
        <taxon>Accipitridae</taxon>
        <taxon>Accipitrinae</taxon>
        <taxon>Buteo</taxon>
    </lineage>
</organism>
<dbReference type="Ensembl" id="ENSBJAT00000005746.1">
    <property type="protein sequence ID" value="ENSBJAP00000005581.1"/>
    <property type="gene ID" value="ENSBJAG00000004009.1"/>
</dbReference>
<keyword evidence="2" id="KW-1185">Reference proteome</keyword>
<accession>A0A8C0AQA9</accession>
<dbReference type="Proteomes" id="UP000694555">
    <property type="component" value="Unplaced"/>
</dbReference>
<evidence type="ECO:0000313" key="1">
    <source>
        <dbReference type="Ensembl" id="ENSBJAP00000005581.1"/>
    </source>
</evidence>
<protein>
    <submittedName>
        <fullName evidence="1">Uncharacterized protein</fullName>
    </submittedName>
</protein>